<evidence type="ECO:0000259" key="2">
    <source>
        <dbReference type="Pfam" id="PF03184"/>
    </source>
</evidence>
<dbReference type="PANTHER" id="PTHR19303">
    <property type="entry name" value="TRANSPOSON"/>
    <property type="match status" value="1"/>
</dbReference>
<keyword evidence="1" id="KW-0175">Coiled coil</keyword>
<organism evidence="3 4">
    <name type="scientific">Muntiacus reevesi</name>
    <name type="common">Reeves' muntjac</name>
    <name type="synonym">Cervus reevesi</name>
    <dbReference type="NCBI Taxonomy" id="9886"/>
    <lineage>
        <taxon>Eukaryota</taxon>
        <taxon>Metazoa</taxon>
        <taxon>Chordata</taxon>
        <taxon>Craniata</taxon>
        <taxon>Vertebrata</taxon>
        <taxon>Euteleostomi</taxon>
        <taxon>Mammalia</taxon>
        <taxon>Eutheria</taxon>
        <taxon>Laurasiatheria</taxon>
        <taxon>Artiodactyla</taxon>
        <taxon>Ruminantia</taxon>
        <taxon>Pecora</taxon>
        <taxon>Cervidae</taxon>
        <taxon>Muntiacinae</taxon>
        <taxon>Muntiacus</taxon>
    </lineage>
</organism>
<dbReference type="InterPro" id="IPR004875">
    <property type="entry name" value="DDE_SF_endonuclease_dom"/>
</dbReference>
<sequence length="523" mass="60534">MAHMAPSCNMNRSIIDMTVKNKDKIMEHVKSAVPMMLTVIVKKPGNMMEKLLSGKMQNQHQCQVPFSLMLIQEKLKVQGHTFMCAHPHNIKVSGKSTSADMQPPGNFPKHIKKLSVKVRIYPMQRMPDRNYISKKENLMPVETLLAYYSENPSTLKTIAKGSLFVVWKSNPKAWVTQAIFQDWFFHHFIIEKYCLKKEIPFNIILLHDDASGHPPFIDDFSPNVKVVNLPLNTSPIQPMDQGIIANFNKYLCHKNIDFALHEFTAVTMNEGWKNICPQFVHDFCELEKVTEESKEVFSNTGMLNEKLQLDLQEIDFTEFLAVHHEKLTNENLMKLDAQRKDKERQKQEEVTEELNRFTMQDIAKGLSLFEEALFIFESQDLNVEQYTKVAADIPNAIQYYHIIYDEKERATTQKSLDSFFKRMDRIESSEEPEPVPSTSGTNATATCPHLLLMITLQLYHLPPPLPPPVRNSSCLLTRCQPLSASYCTVLIYFSRFCTIRLKRMSFLCVFLYYLYESIKNLLQ</sequence>
<dbReference type="Pfam" id="PF03184">
    <property type="entry name" value="DDE_1"/>
    <property type="match status" value="1"/>
</dbReference>
<dbReference type="AlphaFoldDB" id="A0A5J5MMM0"/>
<keyword evidence="4" id="KW-1185">Reference proteome</keyword>
<evidence type="ECO:0000313" key="4">
    <source>
        <dbReference type="Proteomes" id="UP000326062"/>
    </source>
</evidence>
<dbReference type="PANTHER" id="PTHR19303:SF26">
    <property type="entry name" value="TIGGER TRANSPOSABLE ELEMENT-DERIVED PROTEIN 1"/>
    <property type="match status" value="1"/>
</dbReference>
<dbReference type="GO" id="GO:0005634">
    <property type="term" value="C:nucleus"/>
    <property type="evidence" value="ECO:0007669"/>
    <property type="project" value="TreeGrafter"/>
</dbReference>
<comment type="caution">
    <text evidence="3">The sequence shown here is derived from an EMBL/GenBank/DDBJ whole genome shotgun (WGS) entry which is preliminary data.</text>
</comment>
<reference evidence="3 4" key="1">
    <citation type="submission" date="2019-06" db="EMBL/GenBank/DDBJ databases">
        <title>Discovery of a novel chromosome fission-fusion reversal in muntjac.</title>
        <authorList>
            <person name="Mudd A.B."/>
            <person name="Bredeson J.V."/>
            <person name="Baum R."/>
            <person name="Hockemeyer D."/>
            <person name="Rokhsar D.S."/>
        </authorList>
    </citation>
    <scope>NUCLEOTIDE SEQUENCE [LARGE SCALE GENOMIC DNA]</scope>
    <source>
        <strain evidence="3">UCam_UCB_Mr</strain>
        <tissue evidence="3">Fibroblast cell line</tissue>
    </source>
</reference>
<dbReference type="InterPro" id="IPR050863">
    <property type="entry name" value="CenT-Element_Derived"/>
</dbReference>
<protein>
    <recommendedName>
        <fullName evidence="2">DDE-1 domain-containing protein</fullName>
    </recommendedName>
</protein>
<feature type="domain" description="DDE-1" evidence="2">
    <location>
        <begin position="143"/>
        <end position="251"/>
    </location>
</feature>
<accession>A0A5J5MMM0</accession>
<dbReference type="GO" id="GO:0003677">
    <property type="term" value="F:DNA binding"/>
    <property type="evidence" value="ECO:0007669"/>
    <property type="project" value="TreeGrafter"/>
</dbReference>
<feature type="coiled-coil region" evidence="1">
    <location>
        <begin position="332"/>
        <end position="360"/>
    </location>
</feature>
<proteinExistence type="predicted"/>
<name>A0A5J5MMM0_MUNRE</name>
<dbReference type="EMBL" id="VCEB01000003">
    <property type="protein sequence ID" value="KAB0381454.1"/>
    <property type="molecule type" value="Genomic_DNA"/>
</dbReference>
<evidence type="ECO:0000256" key="1">
    <source>
        <dbReference type="SAM" id="Coils"/>
    </source>
</evidence>
<dbReference type="Proteomes" id="UP000326062">
    <property type="component" value="Chromosome 3"/>
</dbReference>
<evidence type="ECO:0000313" key="3">
    <source>
        <dbReference type="EMBL" id="KAB0381454.1"/>
    </source>
</evidence>
<gene>
    <name evidence="3" type="ORF">FD755_009238</name>
</gene>